<name>A0ABW3HQ83_9BACL</name>
<comment type="caution">
    <text evidence="1">The sequence shown here is derived from an EMBL/GenBank/DDBJ whole genome shotgun (WGS) entry which is preliminary data.</text>
</comment>
<accession>A0ABW3HQ83</accession>
<organism evidence="1 2">
    <name type="scientific">Paenibacillus chungangensis</name>
    <dbReference type="NCBI Taxonomy" id="696535"/>
    <lineage>
        <taxon>Bacteria</taxon>
        <taxon>Bacillati</taxon>
        <taxon>Bacillota</taxon>
        <taxon>Bacilli</taxon>
        <taxon>Bacillales</taxon>
        <taxon>Paenibacillaceae</taxon>
        <taxon>Paenibacillus</taxon>
    </lineage>
</organism>
<gene>
    <name evidence="1" type="ORF">ACFQ2I_09945</name>
</gene>
<dbReference type="EMBL" id="JBHTJZ010000011">
    <property type="protein sequence ID" value="MFD0959712.1"/>
    <property type="molecule type" value="Genomic_DNA"/>
</dbReference>
<reference evidence="2" key="1">
    <citation type="journal article" date="2019" name="Int. J. Syst. Evol. Microbiol.">
        <title>The Global Catalogue of Microorganisms (GCM) 10K type strain sequencing project: providing services to taxonomists for standard genome sequencing and annotation.</title>
        <authorList>
            <consortium name="The Broad Institute Genomics Platform"/>
            <consortium name="The Broad Institute Genome Sequencing Center for Infectious Disease"/>
            <person name="Wu L."/>
            <person name="Ma J."/>
        </authorList>
    </citation>
    <scope>NUCLEOTIDE SEQUENCE [LARGE SCALE GENOMIC DNA]</scope>
    <source>
        <strain evidence="2">CCUG 59129</strain>
    </source>
</reference>
<evidence type="ECO:0008006" key="3">
    <source>
        <dbReference type="Google" id="ProtNLM"/>
    </source>
</evidence>
<dbReference type="RefSeq" id="WP_377563947.1">
    <property type="nucleotide sequence ID" value="NZ_JBHTJZ010000011.1"/>
</dbReference>
<dbReference type="SUPFAM" id="SSF88713">
    <property type="entry name" value="Glycoside hydrolase/deacetylase"/>
    <property type="match status" value="1"/>
</dbReference>
<dbReference type="Proteomes" id="UP001596989">
    <property type="component" value="Unassembled WGS sequence"/>
</dbReference>
<sequence>MPAAARLAVWIDKETQKHRHRYGVNVFQNNIREMLSHSGFTYTVLESAEQITRQEADIVIAALVSEREEDMTLLKQFMLEGGTVISYAGMTPLAAELSCTPMRPLPVGYAELHTGWYEDVPLRCFDSRPWELADATDASVSQIGTLRQDHPEGLRCGMLLQSFQVGEGRLERWAVDIPATVVRLQQGSMPIVSDGLPAPDGTGAVNDWILKADDDVQQDWEYDRLSTETGMAYFAHPYADLWKQVIAGHLITVAAEQGLILPFVDYWPDGVDRIAMISHDSDLNIDEAAEITLQVLKEHDVQSTWCMIEPGFSPHLYDQIKADGHELALHYNALEKDNGFWDEQEFVRQLEWFLSAADVPQSESNKNHYTRFEGWGELFDWCEKHGIASDQSRGPSKKGNIGFTFGTCHPYFPIAWSDQQNRMYDVLEIGFLTQDLDHSTLADSSVIAPFLEGVSKVSGVAHFLFHQTHILEQPKVREAIMKVITESKRRDFQFWTGRQINHWVRARRQLRFEGIDKCGNMLYDNPASISGAVVWTPLLAEDAARLEPDHVQLKFGLPCRKSIIE</sequence>
<proteinExistence type="predicted"/>
<protein>
    <recommendedName>
        <fullName evidence="3">NodB homology domain-containing protein</fullName>
    </recommendedName>
</protein>
<evidence type="ECO:0000313" key="1">
    <source>
        <dbReference type="EMBL" id="MFD0959712.1"/>
    </source>
</evidence>
<evidence type="ECO:0000313" key="2">
    <source>
        <dbReference type="Proteomes" id="UP001596989"/>
    </source>
</evidence>
<dbReference type="InterPro" id="IPR011330">
    <property type="entry name" value="Glyco_hydro/deAcase_b/a-brl"/>
</dbReference>
<dbReference type="Gene3D" id="3.20.20.370">
    <property type="entry name" value="Glycoside hydrolase/deacetylase"/>
    <property type="match status" value="1"/>
</dbReference>
<keyword evidence="2" id="KW-1185">Reference proteome</keyword>